<evidence type="ECO:0000313" key="5">
    <source>
        <dbReference type="Proteomes" id="UP000663870"/>
    </source>
</evidence>
<reference evidence="1" key="1">
    <citation type="submission" date="2021-02" db="EMBL/GenBank/DDBJ databases">
        <authorList>
            <person name="Nowell W R."/>
        </authorList>
    </citation>
    <scope>NUCLEOTIDE SEQUENCE</scope>
</reference>
<dbReference type="AlphaFoldDB" id="A0A814R7R8"/>
<dbReference type="InterPro" id="IPR023214">
    <property type="entry name" value="HAD_sf"/>
</dbReference>
<dbReference type="Pfam" id="PF00702">
    <property type="entry name" value="Hydrolase"/>
    <property type="match status" value="1"/>
</dbReference>
<dbReference type="SUPFAM" id="SSF56784">
    <property type="entry name" value="HAD-like"/>
    <property type="match status" value="1"/>
</dbReference>
<evidence type="ECO:0000313" key="3">
    <source>
        <dbReference type="EMBL" id="CAF4061387.1"/>
    </source>
</evidence>
<evidence type="ECO:0000313" key="4">
    <source>
        <dbReference type="Proteomes" id="UP000663864"/>
    </source>
</evidence>
<protein>
    <submittedName>
        <fullName evidence="1">Uncharacterized protein</fullName>
    </submittedName>
</protein>
<keyword evidence="5" id="KW-1185">Reference proteome</keyword>
<name>A0A814R7R8_9BILA</name>
<dbReference type="EMBL" id="CAJOBD010006449">
    <property type="protein sequence ID" value="CAF4061387.1"/>
    <property type="molecule type" value="Genomic_DNA"/>
</dbReference>
<dbReference type="Proteomes" id="UP000663864">
    <property type="component" value="Unassembled WGS sequence"/>
</dbReference>
<dbReference type="InterPro" id="IPR036412">
    <property type="entry name" value="HAD-like_sf"/>
</dbReference>
<dbReference type="EMBL" id="CAJNOT010001023">
    <property type="protein sequence ID" value="CAF1130169.1"/>
    <property type="molecule type" value="Genomic_DNA"/>
</dbReference>
<proteinExistence type="predicted"/>
<evidence type="ECO:0000313" key="2">
    <source>
        <dbReference type="EMBL" id="CAF1226588.1"/>
    </source>
</evidence>
<sequence length="232" mass="27517">MIQDITNSLTNTNQKPIIALDCDGVLLDYHTTFAQIYEKTFRKQLTIVSPNSYHSRDMYGVQFTDEEKIEFNKIWDEYGWKTMPMYDGSLQACLLLHQAGYELVCVTAMPPQFVEHRLENFRLHGFPIDKVISSGYDKDNFNNNPKRKIIEDLHPIVFVDDLRRNFKDIQQVHTKFIFIDNQYHDDPNQHDQIYYDIKYSSLLEFAQDFLKTEQHGQDISWHQRPDFLLPSN</sequence>
<gene>
    <name evidence="3" type="ORF">JBS370_LOCUS29614</name>
    <name evidence="2" type="ORF">JXQ802_LOCUS25716</name>
    <name evidence="1" type="ORF">ZHD862_LOCUS19097</name>
</gene>
<comment type="caution">
    <text evidence="1">The sequence shown here is derived from an EMBL/GenBank/DDBJ whole genome shotgun (WGS) entry which is preliminary data.</text>
</comment>
<dbReference type="Proteomes" id="UP000663836">
    <property type="component" value="Unassembled WGS sequence"/>
</dbReference>
<dbReference type="Gene3D" id="3.40.50.1000">
    <property type="entry name" value="HAD superfamily/HAD-like"/>
    <property type="match status" value="1"/>
</dbReference>
<dbReference type="Proteomes" id="UP000663870">
    <property type="component" value="Unassembled WGS sequence"/>
</dbReference>
<accession>A0A814R7R8</accession>
<evidence type="ECO:0000313" key="1">
    <source>
        <dbReference type="EMBL" id="CAF1130169.1"/>
    </source>
</evidence>
<dbReference type="EMBL" id="CAJNOL010000877">
    <property type="protein sequence ID" value="CAF1226588.1"/>
    <property type="molecule type" value="Genomic_DNA"/>
</dbReference>
<organism evidence="1 4">
    <name type="scientific">Rotaria sordida</name>
    <dbReference type="NCBI Taxonomy" id="392033"/>
    <lineage>
        <taxon>Eukaryota</taxon>
        <taxon>Metazoa</taxon>
        <taxon>Spiralia</taxon>
        <taxon>Gnathifera</taxon>
        <taxon>Rotifera</taxon>
        <taxon>Eurotatoria</taxon>
        <taxon>Bdelloidea</taxon>
        <taxon>Philodinida</taxon>
        <taxon>Philodinidae</taxon>
        <taxon>Rotaria</taxon>
    </lineage>
</organism>